<protein>
    <submittedName>
        <fullName evidence="2">Uncharacterized protein</fullName>
    </submittedName>
</protein>
<dbReference type="PROSITE" id="PS51257">
    <property type="entry name" value="PROKAR_LIPOPROTEIN"/>
    <property type="match status" value="1"/>
</dbReference>
<keyword evidence="3" id="KW-1185">Reference proteome</keyword>
<sequence length="174" mass="18671">MMPMTPRRLLILVTTVTAVMTLTGCVPEPAPTPTPTGFASEEEAFAAAEETYRAYIDATNARNAGKKSDPTSYLMGEALDSDREVRQLLKETGRSFEGKFVITGFKPVEAQQIDAATSLSAVVCMDSSDVLVVDEDGNDVTPEGDIAVYALSVEFTAVDDELRISQSESSSETC</sequence>
<name>A0A6I6DYX5_9MICO</name>
<dbReference type="AlphaFoldDB" id="A0A6I6DYX5"/>
<keyword evidence="1" id="KW-0732">Signal</keyword>
<feature type="chain" id="PRO_5038451447" evidence="1">
    <location>
        <begin position="19"/>
        <end position="174"/>
    </location>
</feature>
<evidence type="ECO:0000256" key="1">
    <source>
        <dbReference type="SAM" id="SignalP"/>
    </source>
</evidence>
<dbReference type="EMBL" id="CP032550">
    <property type="protein sequence ID" value="QGU27164.1"/>
    <property type="molecule type" value="Genomic_DNA"/>
</dbReference>
<evidence type="ECO:0000313" key="2">
    <source>
        <dbReference type="EMBL" id="QGU27164.1"/>
    </source>
</evidence>
<dbReference type="KEGG" id="moj:D7D94_05410"/>
<organism evidence="2 3">
    <name type="scientific">Microbacterium oryzae</name>
    <dbReference type="NCBI Taxonomy" id="743009"/>
    <lineage>
        <taxon>Bacteria</taxon>
        <taxon>Bacillati</taxon>
        <taxon>Actinomycetota</taxon>
        <taxon>Actinomycetes</taxon>
        <taxon>Micrococcales</taxon>
        <taxon>Microbacteriaceae</taxon>
        <taxon>Microbacterium</taxon>
    </lineage>
</organism>
<proteinExistence type="predicted"/>
<dbReference type="Proteomes" id="UP000422989">
    <property type="component" value="Chromosome"/>
</dbReference>
<evidence type="ECO:0000313" key="3">
    <source>
        <dbReference type="Proteomes" id="UP000422989"/>
    </source>
</evidence>
<feature type="signal peptide" evidence="1">
    <location>
        <begin position="1"/>
        <end position="18"/>
    </location>
</feature>
<reference evidence="2 3" key="1">
    <citation type="submission" date="2018-09" db="EMBL/GenBank/DDBJ databases">
        <title>Whole genome sequencing of Microbacterium oryzae strain MB-10T.</title>
        <authorList>
            <person name="Das S.K."/>
        </authorList>
    </citation>
    <scope>NUCLEOTIDE SEQUENCE [LARGE SCALE GENOMIC DNA]</scope>
    <source>
        <strain evidence="2 3">MB-10</strain>
    </source>
</reference>
<gene>
    <name evidence="2" type="ORF">D7D94_05410</name>
</gene>
<accession>A0A6I6DYX5</accession>